<protein>
    <recommendedName>
        <fullName evidence="1">MADF domain-containing protein</fullName>
    </recommendedName>
</protein>
<sequence length="143" mass="16591">MDDAFICEVELNPLLYDPSDSNYKDNFKKDAVWRKISLAVGASAEDCQERWKYLRDRFALNPELLWGTMALVMLISWTGRKIDQVGVDYILQKLGFHHARTTIPKWLQRGVMDPLDKVLSVLIKKLGTALQDEKEKKRGKEEH</sequence>
<dbReference type="SMART" id="SM00595">
    <property type="entry name" value="MADF"/>
    <property type="match status" value="1"/>
</dbReference>
<dbReference type="PROSITE" id="PS51029">
    <property type="entry name" value="MADF"/>
    <property type="match status" value="1"/>
</dbReference>
<reference evidence="2" key="1">
    <citation type="submission" date="2020-10" db="EMBL/GenBank/DDBJ databases">
        <title>Chromosome-scale genome assembly of the Allis shad, Alosa alosa.</title>
        <authorList>
            <person name="Margot Z."/>
            <person name="Christophe K."/>
            <person name="Cabau C."/>
            <person name="Louis A."/>
            <person name="Berthelot C."/>
            <person name="Parey E."/>
            <person name="Roest Crollius H."/>
            <person name="Montfort J."/>
            <person name="Robinson-Rechavi M."/>
            <person name="Bucao C."/>
            <person name="Bouchez O."/>
            <person name="Gislard M."/>
            <person name="Lluch J."/>
            <person name="Milhes M."/>
            <person name="Lampietro C."/>
            <person name="Lopez Roques C."/>
            <person name="Donnadieu C."/>
            <person name="Braasch I."/>
            <person name="Desvignes T."/>
            <person name="Postlethwait J."/>
            <person name="Bobe J."/>
            <person name="Guiguen Y."/>
        </authorList>
    </citation>
    <scope>NUCLEOTIDE SEQUENCE</scope>
    <source>
        <strain evidence="2">M-15738</strain>
        <tissue evidence="2">Blood</tissue>
    </source>
</reference>
<name>A0AAV6GG53_9TELE</name>
<dbReference type="InterPro" id="IPR056742">
    <property type="entry name" value="BLTP1_C"/>
</dbReference>
<dbReference type="Pfam" id="PF25040">
    <property type="entry name" value="BLTP1_C"/>
    <property type="match status" value="1"/>
</dbReference>
<dbReference type="GO" id="GO:0048488">
    <property type="term" value="P:synaptic vesicle endocytosis"/>
    <property type="evidence" value="ECO:0007669"/>
    <property type="project" value="TreeGrafter"/>
</dbReference>
<keyword evidence="3" id="KW-1185">Reference proteome</keyword>
<dbReference type="Proteomes" id="UP000823561">
    <property type="component" value="Chromosome 12"/>
</dbReference>
<organism evidence="2 3">
    <name type="scientific">Alosa alosa</name>
    <name type="common">allis shad</name>
    <dbReference type="NCBI Taxonomy" id="278164"/>
    <lineage>
        <taxon>Eukaryota</taxon>
        <taxon>Metazoa</taxon>
        <taxon>Chordata</taxon>
        <taxon>Craniata</taxon>
        <taxon>Vertebrata</taxon>
        <taxon>Euteleostomi</taxon>
        <taxon>Actinopterygii</taxon>
        <taxon>Neopterygii</taxon>
        <taxon>Teleostei</taxon>
        <taxon>Clupei</taxon>
        <taxon>Clupeiformes</taxon>
        <taxon>Clupeoidei</taxon>
        <taxon>Clupeidae</taxon>
        <taxon>Alosa</taxon>
    </lineage>
</organism>
<dbReference type="InterPro" id="IPR033616">
    <property type="entry name" value="BLTP1"/>
</dbReference>
<evidence type="ECO:0000313" key="3">
    <source>
        <dbReference type="Proteomes" id="UP000823561"/>
    </source>
</evidence>
<evidence type="ECO:0000259" key="1">
    <source>
        <dbReference type="PROSITE" id="PS51029"/>
    </source>
</evidence>
<dbReference type="PANTHER" id="PTHR31640:SF1">
    <property type="entry name" value="BRIDGE-LIKE LIPID TRANSFER PROTEIN FAMILY MEMBER 1"/>
    <property type="match status" value="1"/>
</dbReference>
<gene>
    <name evidence="2" type="ORF">AALO_G00170980</name>
</gene>
<dbReference type="Pfam" id="PF10545">
    <property type="entry name" value="MADF_DNA_bdg"/>
    <property type="match status" value="1"/>
</dbReference>
<feature type="domain" description="MADF" evidence="1">
    <location>
        <begin position="4"/>
        <end position="102"/>
    </location>
</feature>
<proteinExistence type="predicted"/>
<comment type="caution">
    <text evidence="2">The sequence shown here is derived from an EMBL/GenBank/DDBJ whole genome shotgun (WGS) entry which is preliminary data.</text>
</comment>
<dbReference type="InterPro" id="IPR006578">
    <property type="entry name" value="MADF-dom"/>
</dbReference>
<dbReference type="PANTHER" id="PTHR31640">
    <property type="entry name" value="TRANSMEMBRANE PROTEIN KIAA1109"/>
    <property type="match status" value="1"/>
</dbReference>
<accession>A0AAV6GG53</accession>
<dbReference type="GO" id="GO:0098793">
    <property type="term" value="C:presynapse"/>
    <property type="evidence" value="ECO:0007669"/>
    <property type="project" value="GOC"/>
</dbReference>
<dbReference type="AlphaFoldDB" id="A0AAV6GG53"/>
<dbReference type="EMBL" id="JADWDJ010000012">
    <property type="protein sequence ID" value="KAG5272942.1"/>
    <property type="molecule type" value="Genomic_DNA"/>
</dbReference>
<evidence type="ECO:0000313" key="2">
    <source>
        <dbReference type="EMBL" id="KAG5272942.1"/>
    </source>
</evidence>